<dbReference type="VEuPathDB" id="FungiDB:SI65_01448"/>
<proteinExistence type="predicted"/>
<dbReference type="AlphaFoldDB" id="A0A1E3BSD1"/>
<organism evidence="2 3">
    <name type="scientific">Aspergillus cristatus</name>
    <name type="common">Chinese Fuzhuan brick tea-fermentation fungus</name>
    <name type="synonym">Eurotium cristatum</name>
    <dbReference type="NCBI Taxonomy" id="573508"/>
    <lineage>
        <taxon>Eukaryota</taxon>
        <taxon>Fungi</taxon>
        <taxon>Dikarya</taxon>
        <taxon>Ascomycota</taxon>
        <taxon>Pezizomycotina</taxon>
        <taxon>Eurotiomycetes</taxon>
        <taxon>Eurotiomycetidae</taxon>
        <taxon>Eurotiales</taxon>
        <taxon>Aspergillaceae</taxon>
        <taxon>Aspergillus</taxon>
        <taxon>Aspergillus subgen. Aspergillus</taxon>
    </lineage>
</organism>
<dbReference type="EMBL" id="JXNT01000001">
    <property type="protein sequence ID" value="ODM23858.1"/>
    <property type="molecule type" value="Genomic_DNA"/>
</dbReference>
<accession>A0A1E3BSD1</accession>
<gene>
    <name evidence="2" type="ORF">SI65_01448</name>
</gene>
<evidence type="ECO:0000256" key="1">
    <source>
        <dbReference type="SAM" id="MobiDB-lite"/>
    </source>
</evidence>
<dbReference type="STRING" id="573508.A0A1E3BSD1"/>
<feature type="region of interest" description="Disordered" evidence="1">
    <location>
        <begin position="68"/>
        <end position="92"/>
    </location>
</feature>
<keyword evidence="3" id="KW-1185">Reference proteome</keyword>
<name>A0A1E3BSD1_ASPCR</name>
<comment type="caution">
    <text evidence="2">The sequence shown here is derived from an EMBL/GenBank/DDBJ whole genome shotgun (WGS) entry which is preliminary data.</text>
</comment>
<evidence type="ECO:0000313" key="3">
    <source>
        <dbReference type="Proteomes" id="UP000094569"/>
    </source>
</evidence>
<reference evidence="2 3" key="1">
    <citation type="journal article" date="2016" name="BMC Genomics">
        <title>Comparative genomic and transcriptomic analyses of the Fuzhuan brick tea-fermentation fungus Aspergillus cristatus.</title>
        <authorList>
            <person name="Ge Y."/>
            <person name="Wang Y."/>
            <person name="Liu Y."/>
            <person name="Tan Y."/>
            <person name="Ren X."/>
            <person name="Zhang X."/>
            <person name="Hyde K.D."/>
            <person name="Liu Y."/>
            <person name="Liu Z."/>
        </authorList>
    </citation>
    <scope>NUCLEOTIDE SEQUENCE [LARGE SCALE GENOMIC DNA]</scope>
    <source>
        <strain evidence="2 3">GZAAS20.1005</strain>
    </source>
</reference>
<evidence type="ECO:0000313" key="2">
    <source>
        <dbReference type="EMBL" id="ODM23858.1"/>
    </source>
</evidence>
<dbReference type="Proteomes" id="UP000094569">
    <property type="component" value="Unassembled WGS sequence"/>
</dbReference>
<sequence>MAETSSKGKEEPEERKPVKENGIKIYQFSIDRLNEENARYWFHTMEKQLKVQFCWQTIEYFYEPIQSLSRGSRQQPSWKSRTNQMLDQNGTA</sequence>
<feature type="region of interest" description="Disordered" evidence="1">
    <location>
        <begin position="1"/>
        <end position="20"/>
    </location>
</feature>
<protein>
    <submittedName>
        <fullName evidence="2">Uncharacterized protein</fullName>
    </submittedName>
</protein>